<evidence type="ECO:0008006" key="4">
    <source>
        <dbReference type="Google" id="ProtNLM"/>
    </source>
</evidence>
<evidence type="ECO:0000256" key="1">
    <source>
        <dbReference type="SAM" id="SignalP"/>
    </source>
</evidence>
<feature type="signal peptide" evidence="1">
    <location>
        <begin position="1"/>
        <end position="22"/>
    </location>
</feature>
<dbReference type="Proteomes" id="UP001148018">
    <property type="component" value="Unassembled WGS sequence"/>
</dbReference>
<evidence type="ECO:0000313" key="3">
    <source>
        <dbReference type="Proteomes" id="UP001148018"/>
    </source>
</evidence>
<proteinExistence type="predicted"/>
<name>A0A9Q0IRD9_9TELE</name>
<keyword evidence="1" id="KW-0732">Signal</keyword>
<accession>A0A9Q0IRD9</accession>
<keyword evidence="3" id="KW-1185">Reference proteome</keyword>
<dbReference type="AlphaFoldDB" id="A0A9Q0IRD9"/>
<sequence>MSWPRPWTLRWTVLTALHAVCSVSLHVGDHVRSESILALLMEEMKREPRSTGAKEAGHRDRPETVNSYLGAAQEALGPV</sequence>
<reference evidence="2" key="1">
    <citation type="submission" date="2022-07" db="EMBL/GenBank/DDBJ databases">
        <title>Chromosome-level genome of Muraenolepis orangiensis.</title>
        <authorList>
            <person name="Kim J."/>
        </authorList>
    </citation>
    <scope>NUCLEOTIDE SEQUENCE</scope>
    <source>
        <strain evidence="2">KU_S4_2022</strain>
        <tissue evidence="2">Muscle</tissue>
    </source>
</reference>
<organism evidence="2 3">
    <name type="scientific">Muraenolepis orangiensis</name>
    <name type="common">Patagonian moray cod</name>
    <dbReference type="NCBI Taxonomy" id="630683"/>
    <lineage>
        <taxon>Eukaryota</taxon>
        <taxon>Metazoa</taxon>
        <taxon>Chordata</taxon>
        <taxon>Craniata</taxon>
        <taxon>Vertebrata</taxon>
        <taxon>Euteleostomi</taxon>
        <taxon>Actinopterygii</taxon>
        <taxon>Neopterygii</taxon>
        <taxon>Teleostei</taxon>
        <taxon>Neoteleostei</taxon>
        <taxon>Acanthomorphata</taxon>
        <taxon>Zeiogadaria</taxon>
        <taxon>Gadariae</taxon>
        <taxon>Gadiformes</taxon>
        <taxon>Muraenolepidoidei</taxon>
        <taxon>Muraenolepididae</taxon>
        <taxon>Muraenolepis</taxon>
    </lineage>
</organism>
<gene>
    <name evidence="2" type="ORF">NHX12_025219</name>
</gene>
<comment type="caution">
    <text evidence="2">The sequence shown here is derived from an EMBL/GenBank/DDBJ whole genome shotgun (WGS) entry which is preliminary data.</text>
</comment>
<feature type="chain" id="PRO_5040197001" description="Secreted protein" evidence="1">
    <location>
        <begin position="23"/>
        <end position="79"/>
    </location>
</feature>
<dbReference type="EMBL" id="JANIIK010000040">
    <property type="protein sequence ID" value="KAJ3608169.1"/>
    <property type="molecule type" value="Genomic_DNA"/>
</dbReference>
<protein>
    <recommendedName>
        <fullName evidence="4">Secreted protein</fullName>
    </recommendedName>
</protein>
<evidence type="ECO:0000313" key="2">
    <source>
        <dbReference type="EMBL" id="KAJ3608169.1"/>
    </source>
</evidence>